<dbReference type="InterPro" id="IPR019832">
    <property type="entry name" value="Mn/Fe_SOD_C"/>
</dbReference>
<feature type="domain" description="Manganese/iron superoxide dismutase C-terminal" evidence="10">
    <location>
        <begin position="92"/>
        <end position="196"/>
    </location>
</feature>
<evidence type="ECO:0000256" key="3">
    <source>
        <dbReference type="ARBA" id="ARBA00022723"/>
    </source>
</evidence>
<comment type="similarity">
    <text evidence="2 8">Belongs to the iron/manganese superoxide dismutase family.</text>
</comment>
<evidence type="ECO:0000259" key="10">
    <source>
        <dbReference type="Pfam" id="PF02777"/>
    </source>
</evidence>
<dbReference type="InterPro" id="IPR001189">
    <property type="entry name" value="Mn/Fe_SOD"/>
</dbReference>
<proteinExistence type="inferred from homology"/>
<evidence type="ECO:0000256" key="8">
    <source>
        <dbReference type="RuleBase" id="RU000414"/>
    </source>
</evidence>
<evidence type="ECO:0000256" key="7">
    <source>
        <dbReference type="PIRSR" id="PIRSR000349-1"/>
    </source>
</evidence>
<feature type="binding site" evidence="7">
    <location>
        <position position="78"/>
    </location>
    <ligand>
        <name>Mn(2+)</name>
        <dbReference type="ChEBI" id="CHEBI:29035"/>
    </ligand>
</feature>
<dbReference type="InterPro" id="IPR036324">
    <property type="entry name" value="Mn/Fe_SOD_N_sf"/>
</dbReference>
<dbReference type="Gene3D" id="3.55.40.20">
    <property type="entry name" value="Iron/manganese superoxide dismutase, C-terminal domain"/>
    <property type="match status" value="1"/>
</dbReference>
<dbReference type="InterPro" id="IPR019831">
    <property type="entry name" value="Mn/Fe_SOD_N"/>
</dbReference>
<evidence type="ECO:0000256" key="6">
    <source>
        <dbReference type="ARBA" id="ARBA00047393"/>
    </source>
</evidence>
<dbReference type="InterPro" id="IPR036314">
    <property type="entry name" value="SOD_C_sf"/>
</dbReference>
<keyword evidence="3 7" id="KW-0479">Metal-binding</keyword>
<accession>A0A6J4T281</accession>
<reference evidence="11" key="1">
    <citation type="submission" date="2020-02" db="EMBL/GenBank/DDBJ databases">
        <authorList>
            <person name="Meier V. D."/>
        </authorList>
    </citation>
    <scope>NUCLEOTIDE SEQUENCE</scope>
    <source>
        <strain evidence="11">AVDCRST_MAG44</strain>
    </source>
</reference>
<dbReference type="GO" id="GO:0005737">
    <property type="term" value="C:cytoplasm"/>
    <property type="evidence" value="ECO:0007669"/>
    <property type="project" value="TreeGrafter"/>
</dbReference>
<dbReference type="SUPFAM" id="SSF54719">
    <property type="entry name" value="Fe,Mn superoxide dismutase (SOD), C-terminal domain"/>
    <property type="match status" value="1"/>
</dbReference>
<organism evidence="11">
    <name type="scientific">uncultured Sphingomonas sp</name>
    <dbReference type="NCBI Taxonomy" id="158754"/>
    <lineage>
        <taxon>Bacteria</taxon>
        <taxon>Pseudomonadati</taxon>
        <taxon>Pseudomonadota</taxon>
        <taxon>Alphaproteobacteria</taxon>
        <taxon>Sphingomonadales</taxon>
        <taxon>Sphingomonadaceae</taxon>
        <taxon>Sphingomonas</taxon>
        <taxon>environmental samples</taxon>
    </lineage>
</organism>
<dbReference type="PANTHER" id="PTHR43595">
    <property type="entry name" value="37S RIBOSOMAL PROTEIN S26, MITOCHONDRIAL"/>
    <property type="match status" value="1"/>
</dbReference>
<dbReference type="Pfam" id="PF02777">
    <property type="entry name" value="Sod_Fe_C"/>
    <property type="match status" value="1"/>
</dbReference>
<dbReference type="FunFam" id="3.55.40.20:FF:000001">
    <property type="entry name" value="Superoxide dismutase"/>
    <property type="match status" value="1"/>
</dbReference>
<name>A0A6J4T281_9SPHN</name>
<evidence type="ECO:0000259" key="9">
    <source>
        <dbReference type="Pfam" id="PF00081"/>
    </source>
</evidence>
<dbReference type="InterPro" id="IPR019833">
    <property type="entry name" value="Mn/Fe_SOD_BS"/>
</dbReference>
<comment type="cofactor">
    <cofactor evidence="1">
        <name>Fe(3+)</name>
        <dbReference type="ChEBI" id="CHEBI:29034"/>
    </cofactor>
</comment>
<dbReference type="PRINTS" id="PR01703">
    <property type="entry name" value="MNSODISMTASE"/>
</dbReference>
<dbReference type="SUPFAM" id="SSF46609">
    <property type="entry name" value="Fe,Mn superoxide dismutase (SOD), N-terminal domain"/>
    <property type="match status" value="1"/>
</dbReference>
<comment type="catalytic activity">
    <reaction evidence="6">
        <text>2 superoxide + 2 H(+) = H2O2 + O2</text>
        <dbReference type="Rhea" id="RHEA:20696"/>
        <dbReference type="ChEBI" id="CHEBI:15378"/>
        <dbReference type="ChEBI" id="CHEBI:15379"/>
        <dbReference type="ChEBI" id="CHEBI:16240"/>
        <dbReference type="ChEBI" id="CHEBI:18421"/>
        <dbReference type="EC" id="1.15.1.1"/>
    </reaction>
    <physiologicalReaction direction="left-to-right" evidence="6">
        <dbReference type="Rhea" id="RHEA:20697"/>
    </physiologicalReaction>
</comment>
<protein>
    <recommendedName>
        <fullName evidence="8">Superoxide dismutase</fullName>
        <ecNumber evidence="8">1.15.1.1</ecNumber>
    </recommendedName>
</protein>
<dbReference type="EMBL" id="CADCVY010000093">
    <property type="protein sequence ID" value="CAA9511304.1"/>
    <property type="molecule type" value="Genomic_DNA"/>
</dbReference>
<feature type="binding site" evidence="7">
    <location>
        <position position="167"/>
    </location>
    <ligand>
        <name>Mn(2+)</name>
        <dbReference type="ChEBI" id="CHEBI:29035"/>
    </ligand>
</feature>
<dbReference type="EC" id="1.15.1.1" evidence="8"/>
<evidence type="ECO:0000256" key="4">
    <source>
        <dbReference type="ARBA" id="ARBA00023002"/>
    </source>
</evidence>
<comment type="function">
    <text evidence="8">Destroys radicals which are normally produced within the cells and which are toxic to biological systems.</text>
</comment>
<evidence type="ECO:0000256" key="5">
    <source>
        <dbReference type="ARBA" id="ARBA00024318"/>
    </source>
</evidence>
<comment type="function">
    <text evidence="5">Destroys superoxide anion radicals which are normally produced within the cells and which are toxic to biological systems. Catalyzes the dismutation of superoxide anion radicals into O2 and H2O2 by successive reduction and oxidation of the transition metal ion at the active site.</text>
</comment>
<dbReference type="GO" id="GO:0030145">
    <property type="term" value="F:manganese ion binding"/>
    <property type="evidence" value="ECO:0007669"/>
    <property type="project" value="UniProtKB-ARBA"/>
</dbReference>
<dbReference type="Gene3D" id="1.10.287.990">
    <property type="entry name" value="Fe,Mn superoxide dismutase (SOD) domain"/>
    <property type="match status" value="1"/>
</dbReference>
<dbReference type="Pfam" id="PF00081">
    <property type="entry name" value="Sod_Fe_N"/>
    <property type="match status" value="1"/>
</dbReference>
<dbReference type="PIRSF" id="PIRSF000349">
    <property type="entry name" value="SODismutase"/>
    <property type="match status" value="1"/>
</dbReference>
<dbReference type="FunFam" id="1.10.287.990:FF:000001">
    <property type="entry name" value="Superoxide dismutase"/>
    <property type="match status" value="1"/>
</dbReference>
<dbReference type="PROSITE" id="PS00088">
    <property type="entry name" value="SOD_MN"/>
    <property type="match status" value="1"/>
</dbReference>
<feature type="binding site" evidence="7">
    <location>
        <position position="27"/>
    </location>
    <ligand>
        <name>Mn(2+)</name>
        <dbReference type="ChEBI" id="CHEBI:29035"/>
    </ligand>
</feature>
<evidence type="ECO:0000313" key="11">
    <source>
        <dbReference type="EMBL" id="CAA9511304.1"/>
    </source>
</evidence>
<feature type="binding site" evidence="7">
    <location>
        <position position="163"/>
    </location>
    <ligand>
        <name>Mn(2+)</name>
        <dbReference type="ChEBI" id="CHEBI:29035"/>
    </ligand>
</feature>
<dbReference type="PANTHER" id="PTHR43595:SF2">
    <property type="entry name" value="SMALL RIBOSOMAL SUBUNIT PROTEIN MS42"/>
    <property type="match status" value="1"/>
</dbReference>
<dbReference type="GO" id="GO:0004784">
    <property type="term" value="F:superoxide dismutase activity"/>
    <property type="evidence" value="ECO:0007669"/>
    <property type="project" value="UniProtKB-EC"/>
</dbReference>
<feature type="domain" description="Manganese/iron superoxide dismutase N-terminal" evidence="9">
    <location>
        <begin position="3"/>
        <end position="85"/>
    </location>
</feature>
<evidence type="ECO:0000256" key="1">
    <source>
        <dbReference type="ARBA" id="ARBA00001965"/>
    </source>
</evidence>
<evidence type="ECO:0000256" key="2">
    <source>
        <dbReference type="ARBA" id="ARBA00008714"/>
    </source>
</evidence>
<gene>
    <name evidence="11" type="ORF">AVDCRST_MAG44-1413</name>
</gene>
<keyword evidence="4 8" id="KW-0560">Oxidoreductase</keyword>
<dbReference type="AlphaFoldDB" id="A0A6J4T281"/>
<sequence>MAFILPPLPYDRSALAPVIDEQTMTLHHGKHHQTYIDNLNKAVDADQGLQGRELPEMLSTASSLPKVVRNNGGGHWNHSFFWETMRPGGGQPQGELSDAINSKWGSFESFQEAFNTAGTGQFGSGWVWLVATPSGLEVTATPNQDNPLMDVADVKGTPILGNDVWEHAYYLTYQNRRADYLKAWWQVVNWDKAAERLAGAAR</sequence>